<name>A0A084VIS6_ANOSI</name>
<organism evidence="2">
    <name type="scientific">Anopheles sinensis</name>
    <name type="common">Mosquito</name>
    <dbReference type="NCBI Taxonomy" id="74873"/>
    <lineage>
        <taxon>Eukaryota</taxon>
        <taxon>Metazoa</taxon>
        <taxon>Ecdysozoa</taxon>
        <taxon>Arthropoda</taxon>
        <taxon>Hexapoda</taxon>
        <taxon>Insecta</taxon>
        <taxon>Pterygota</taxon>
        <taxon>Neoptera</taxon>
        <taxon>Endopterygota</taxon>
        <taxon>Diptera</taxon>
        <taxon>Nematocera</taxon>
        <taxon>Culicoidea</taxon>
        <taxon>Culicidae</taxon>
        <taxon>Anophelinae</taxon>
        <taxon>Anopheles</taxon>
    </lineage>
</organism>
<reference evidence="3" key="2">
    <citation type="submission" date="2020-05" db="UniProtKB">
        <authorList>
            <consortium name="EnsemblMetazoa"/>
        </authorList>
    </citation>
    <scope>IDENTIFICATION</scope>
</reference>
<feature type="compositionally biased region" description="Basic and acidic residues" evidence="1">
    <location>
        <begin position="191"/>
        <end position="204"/>
    </location>
</feature>
<accession>A0A084VIS6</accession>
<protein>
    <submittedName>
        <fullName evidence="2 3">Ornithine cyclodeaminase</fullName>
    </submittedName>
</protein>
<evidence type="ECO:0000313" key="3">
    <source>
        <dbReference type="EnsemblMetazoa" id="ASIC005187-PA"/>
    </source>
</evidence>
<feature type="region of interest" description="Disordered" evidence="1">
    <location>
        <begin position="178"/>
        <end position="204"/>
    </location>
</feature>
<dbReference type="AlphaFoldDB" id="A0A084VIS6"/>
<proteinExistence type="predicted"/>
<reference evidence="2 4" key="1">
    <citation type="journal article" date="2014" name="BMC Genomics">
        <title>Genome sequence of Anopheles sinensis provides insight into genetics basis of mosquito competence for malaria parasites.</title>
        <authorList>
            <person name="Zhou D."/>
            <person name="Zhang D."/>
            <person name="Ding G."/>
            <person name="Shi L."/>
            <person name="Hou Q."/>
            <person name="Ye Y."/>
            <person name="Xu Y."/>
            <person name="Zhou H."/>
            <person name="Xiong C."/>
            <person name="Li S."/>
            <person name="Yu J."/>
            <person name="Hong S."/>
            <person name="Yu X."/>
            <person name="Zou P."/>
            <person name="Chen C."/>
            <person name="Chang X."/>
            <person name="Wang W."/>
            <person name="Lv Y."/>
            <person name="Sun Y."/>
            <person name="Ma L."/>
            <person name="Shen B."/>
            <person name="Zhu C."/>
        </authorList>
    </citation>
    <scope>NUCLEOTIDE SEQUENCE [LARGE SCALE GENOMIC DNA]</scope>
</reference>
<evidence type="ECO:0000313" key="2">
    <source>
        <dbReference type="EMBL" id="KFB37870.1"/>
    </source>
</evidence>
<keyword evidence="4" id="KW-1185">Reference proteome</keyword>
<dbReference type="VEuPathDB" id="VectorBase:ASIC005187"/>
<dbReference type="EnsemblMetazoa" id="ASIC005187-RA">
    <property type="protein sequence ID" value="ASIC005187-PA"/>
    <property type="gene ID" value="ASIC005187"/>
</dbReference>
<dbReference type="EMBL" id="ATLV01013391">
    <property type="status" value="NOT_ANNOTATED_CDS"/>
    <property type="molecule type" value="Genomic_DNA"/>
</dbReference>
<dbReference type="EMBL" id="KE524855">
    <property type="protein sequence ID" value="KFB37870.1"/>
    <property type="molecule type" value="Genomic_DNA"/>
</dbReference>
<feature type="region of interest" description="Disordered" evidence="1">
    <location>
        <begin position="1"/>
        <end position="20"/>
    </location>
</feature>
<evidence type="ECO:0000313" key="4">
    <source>
        <dbReference type="Proteomes" id="UP000030765"/>
    </source>
</evidence>
<sequence>MLENPQPCVTHSDSGSAIRKRDSIRASERLSPAHQGAHISTQPYALTLAGYSAVPAAIKKTVAARQPTPYSTTVSTDERELPKVAAGQIGFHSFAGSRDTGRCHGRSTVRSFARFWLQTLGRHTCYSPAQKSHTPGFLKCHPSYVGGSSCIAFITPYGKANRQSGKPSQSDFRLTIKTAHSGAGDGDAREEEGKRAADLSTGDK</sequence>
<gene>
    <name evidence="2" type="ORF">ZHAS_00005187</name>
</gene>
<dbReference type="Proteomes" id="UP000030765">
    <property type="component" value="Unassembled WGS sequence"/>
</dbReference>
<evidence type="ECO:0000256" key="1">
    <source>
        <dbReference type="SAM" id="MobiDB-lite"/>
    </source>
</evidence>